<accession>D2R287</accession>
<keyword evidence="2" id="KW-1185">Reference proteome</keyword>
<evidence type="ECO:0000313" key="2">
    <source>
        <dbReference type="Proteomes" id="UP000001887"/>
    </source>
</evidence>
<reference evidence="1 2" key="1">
    <citation type="journal article" date="2009" name="Stand. Genomic Sci.">
        <title>Complete genome sequence of Pirellula staleyi type strain (ATCC 27377).</title>
        <authorList>
            <person name="Clum A."/>
            <person name="Tindall B.J."/>
            <person name="Sikorski J."/>
            <person name="Ivanova N."/>
            <person name="Mavrommatis K."/>
            <person name="Lucas S."/>
            <person name="Glavina del Rio T."/>
            <person name="Nolan M."/>
            <person name="Chen F."/>
            <person name="Tice H."/>
            <person name="Pitluck S."/>
            <person name="Cheng J.F."/>
            <person name="Chertkov O."/>
            <person name="Brettin T."/>
            <person name="Han C."/>
            <person name="Detter J.C."/>
            <person name="Kuske C."/>
            <person name="Bruce D."/>
            <person name="Goodwin L."/>
            <person name="Ovchinikova G."/>
            <person name="Pati A."/>
            <person name="Mikhailova N."/>
            <person name="Chen A."/>
            <person name="Palaniappan K."/>
            <person name="Land M."/>
            <person name="Hauser L."/>
            <person name="Chang Y.J."/>
            <person name="Jeffries C.D."/>
            <person name="Chain P."/>
            <person name="Rohde M."/>
            <person name="Goker M."/>
            <person name="Bristow J."/>
            <person name="Eisen J.A."/>
            <person name="Markowitz V."/>
            <person name="Hugenholtz P."/>
            <person name="Kyrpides N.C."/>
            <person name="Klenk H.P."/>
            <person name="Lapidus A."/>
        </authorList>
    </citation>
    <scope>NUCLEOTIDE SEQUENCE [LARGE SCALE GENOMIC DNA]</scope>
    <source>
        <strain evidence="2">ATCC 27377 / DSM 6068 / ICPB 4128</strain>
    </source>
</reference>
<evidence type="ECO:0008006" key="3">
    <source>
        <dbReference type="Google" id="ProtNLM"/>
    </source>
</evidence>
<dbReference type="OrthoDB" id="230029at2"/>
<dbReference type="PROSITE" id="PS51318">
    <property type="entry name" value="TAT"/>
    <property type="match status" value="1"/>
</dbReference>
<name>D2R287_PIRSD</name>
<dbReference type="STRING" id="530564.Psta_0305"/>
<dbReference type="AlphaFoldDB" id="D2R287"/>
<dbReference type="HOGENOM" id="CLU_623577_0_0_0"/>
<dbReference type="Pfam" id="PF07586">
    <property type="entry name" value="HXXSHH"/>
    <property type="match status" value="1"/>
</dbReference>
<dbReference type="InterPro" id="IPR011447">
    <property type="entry name" value="DUF1552"/>
</dbReference>
<dbReference type="KEGG" id="psl:Psta_0305"/>
<dbReference type="eggNOG" id="COG2960">
    <property type="taxonomic scope" value="Bacteria"/>
</dbReference>
<dbReference type="InterPro" id="IPR006311">
    <property type="entry name" value="TAT_signal"/>
</dbReference>
<dbReference type="Proteomes" id="UP000001887">
    <property type="component" value="Chromosome"/>
</dbReference>
<gene>
    <name evidence="1" type="ordered locus">Psta_0305</name>
</gene>
<proteinExistence type="predicted"/>
<organism evidence="1 2">
    <name type="scientific">Pirellula staleyi (strain ATCC 27377 / DSM 6068 / ICPB 4128)</name>
    <name type="common">Pirella staleyi</name>
    <dbReference type="NCBI Taxonomy" id="530564"/>
    <lineage>
        <taxon>Bacteria</taxon>
        <taxon>Pseudomonadati</taxon>
        <taxon>Planctomycetota</taxon>
        <taxon>Planctomycetia</taxon>
        <taxon>Pirellulales</taxon>
        <taxon>Pirellulaceae</taxon>
        <taxon>Pirellula</taxon>
    </lineage>
</organism>
<protein>
    <recommendedName>
        <fullName evidence="3">DUF1552 domain-containing protein</fullName>
    </recommendedName>
</protein>
<dbReference type="EMBL" id="CP001848">
    <property type="protein sequence ID" value="ADB14996.1"/>
    <property type="molecule type" value="Genomic_DNA"/>
</dbReference>
<evidence type="ECO:0000313" key="1">
    <source>
        <dbReference type="EMBL" id="ADB14996.1"/>
    </source>
</evidence>
<sequence length="460" mass="49493" precursor="true">MSTELTRRSLLKGITLGAGATLLSPILAQLAAHAAGDEQHALRKRVVFVVQSNGLNPNHLVPVGVKRRPDGRNERPTNDKLEELTLHDKELHSALEPLTPFKDRMAFVQGLSGRIAISDHSANHGALGAYGANRGAMMQTIDSAIGEALPGTFSHVAVGLNGGEGPMNYRVSAAGPGKEVPIICSPDLAFASLFGSVAEGSGKAAFDRRTNLLDFMADDVRRSRAELVGDERQKFDRYLEAFETLHNRQRELVAKTEELKKVVPKLGEKATTSVSSLILEAQFEIAGAALVAGLTNVVTLASGGGGQQFGKFPEFNIPDLHGIGHGNAYGRESSEDCFVELRRFHTRLIAGLVAKLQNTPEGSGTMLDNTLLVYLSDSGEGHHPSLYEWPVVLIGNLGGKLKTDGRYLQFPNYGTPNHRTMANLYCTLLHAVGKPRDKFGVPDPGLRDVDQTGVISELLA</sequence>